<keyword evidence="2" id="KW-0472">Membrane</keyword>
<evidence type="ECO:0000256" key="2">
    <source>
        <dbReference type="SAM" id="Phobius"/>
    </source>
</evidence>
<keyword evidence="2" id="KW-0812">Transmembrane</keyword>
<keyword evidence="2" id="KW-1133">Transmembrane helix</keyword>
<organism evidence="3 4">
    <name type="scientific">Hymenobacter gummosus</name>
    <dbReference type="NCBI Taxonomy" id="1776032"/>
    <lineage>
        <taxon>Bacteria</taxon>
        <taxon>Pseudomonadati</taxon>
        <taxon>Bacteroidota</taxon>
        <taxon>Cytophagia</taxon>
        <taxon>Cytophagales</taxon>
        <taxon>Hymenobacteraceae</taxon>
        <taxon>Hymenobacter</taxon>
    </lineage>
</organism>
<keyword evidence="4" id="KW-1185">Reference proteome</keyword>
<sequence length="112" mass="12362">MPAKKPPKRPATKPTPAPPPSIQPAALFRARLLGYLVGLVPLLALLLMFRQLLPSPVALGLVLVGFMASVWVQQRIRQRYPHDFKQRAEWLALGAYTLLVVLVAVVFLSLVS</sequence>
<dbReference type="OrthoDB" id="887021at2"/>
<dbReference type="EMBL" id="RXOF01000008">
    <property type="protein sequence ID" value="RTQ48935.1"/>
    <property type="molecule type" value="Genomic_DNA"/>
</dbReference>
<feature type="region of interest" description="Disordered" evidence="1">
    <location>
        <begin position="1"/>
        <end position="21"/>
    </location>
</feature>
<gene>
    <name evidence="3" type="ORF">EJV47_15185</name>
</gene>
<evidence type="ECO:0008006" key="5">
    <source>
        <dbReference type="Google" id="ProtNLM"/>
    </source>
</evidence>
<reference evidence="3 4" key="1">
    <citation type="submission" date="2018-12" db="EMBL/GenBank/DDBJ databases">
        <title>Hymenobacter gummosus sp. nov., isolated from a spring.</title>
        <authorList>
            <person name="Nie L."/>
        </authorList>
    </citation>
    <scope>NUCLEOTIDE SEQUENCE [LARGE SCALE GENOMIC DNA]</scope>
    <source>
        <strain evidence="3 4">KCTC 52166</strain>
    </source>
</reference>
<name>A0A431U1F1_9BACT</name>
<feature type="transmembrane region" description="Helical" evidence="2">
    <location>
        <begin position="32"/>
        <end position="49"/>
    </location>
</feature>
<proteinExistence type="predicted"/>
<evidence type="ECO:0000256" key="1">
    <source>
        <dbReference type="SAM" id="MobiDB-lite"/>
    </source>
</evidence>
<feature type="transmembrane region" description="Helical" evidence="2">
    <location>
        <begin position="93"/>
        <end position="111"/>
    </location>
</feature>
<protein>
    <recommendedName>
        <fullName evidence="5">Transmembrane protein</fullName>
    </recommendedName>
</protein>
<dbReference type="Proteomes" id="UP000282184">
    <property type="component" value="Unassembled WGS sequence"/>
</dbReference>
<feature type="compositionally biased region" description="Basic residues" evidence="1">
    <location>
        <begin position="1"/>
        <end position="11"/>
    </location>
</feature>
<feature type="transmembrane region" description="Helical" evidence="2">
    <location>
        <begin position="55"/>
        <end position="72"/>
    </location>
</feature>
<evidence type="ECO:0000313" key="3">
    <source>
        <dbReference type="EMBL" id="RTQ48935.1"/>
    </source>
</evidence>
<evidence type="ECO:0000313" key="4">
    <source>
        <dbReference type="Proteomes" id="UP000282184"/>
    </source>
</evidence>
<dbReference type="AlphaFoldDB" id="A0A431U1F1"/>
<dbReference type="RefSeq" id="WP_126694011.1">
    <property type="nucleotide sequence ID" value="NZ_RXOF01000008.1"/>
</dbReference>
<comment type="caution">
    <text evidence="3">The sequence shown here is derived from an EMBL/GenBank/DDBJ whole genome shotgun (WGS) entry which is preliminary data.</text>
</comment>
<accession>A0A431U1F1</accession>